<name>A0A1X7U120_AMPQE</name>
<organism evidence="2">
    <name type="scientific">Amphimedon queenslandica</name>
    <name type="common">Sponge</name>
    <dbReference type="NCBI Taxonomy" id="400682"/>
    <lineage>
        <taxon>Eukaryota</taxon>
        <taxon>Metazoa</taxon>
        <taxon>Porifera</taxon>
        <taxon>Demospongiae</taxon>
        <taxon>Heteroscleromorpha</taxon>
        <taxon>Haplosclerida</taxon>
        <taxon>Niphatidae</taxon>
        <taxon>Amphimedon</taxon>
    </lineage>
</organism>
<dbReference type="GO" id="GO:0003676">
    <property type="term" value="F:nucleic acid binding"/>
    <property type="evidence" value="ECO:0007669"/>
    <property type="project" value="InterPro"/>
</dbReference>
<feature type="domain" description="DDE-1" evidence="1">
    <location>
        <begin position="263"/>
        <end position="404"/>
    </location>
</feature>
<dbReference type="Pfam" id="PF03184">
    <property type="entry name" value="DDE_1"/>
    <property type="match status" value="1"/>
</dbReference>
<protein>
    <recommendedName>
        <fullName evidence="1">DDE-1 domain-containing protein</fullName>
    </recommendedName>
</protein>
<reference evidence="2" key="1">
    <citation type="submission" date="2017-05" db="UniProtKB">
        <authorList>
            <consortium name="EnsemblMetazoa"/>
        </authorList>
    </citation>
    <scope>IDENTIFICATION</scope>
</reference>
<sequence length="467" mass="53533">MYKYFKRIQDDKLPYPFGPLSAKVPSQTITKTNQQVKEVLSCAKKRGTYNKICAEDKASMPASTVWQKLRNFKGKDLKDSSVRDWKNMYEKELKEKSKSAGVGEDVRVVSLPGITRGRPPLLGEKLDKYLQEIIKEMCCRRTPIGSTIVVAVARGILLIHNRQMMEEFGGSLKPNKSWAKQVLWRMGFSKRGANSIAKILPDTFDLIKEQYLIDIKSVVCFEEIPDPLIINWDQTALKLAPSLNWTMEKRGTKRVEIAAIDDKRQITAVFGASLSGDFLPVQLIFTGKTSKCLPKVDFPLDWDITCTANHWSNETTMLRYIDHIIIPYVHNIRSRLQLSPKHPAMVIFDVFKGQCVEALLKKLEENNILYVIVPANCTDKLQPLDLSINKPAKDYMKTKFQEWYGDIIFKQLDDQIHKEVDMKLSTMKPIVSHWMIDMYEYFKSKPNIIINGFKEAGICDALKTTPK</sequence>
<dbReference type="AlphaFoldDB" id="A0A1X7U120"/>
<evidence type="ECO:0000313" key="2">
    <source>
        <dbReference type="EnsemblMetazoa" id="Aqu2.1.21306_001"/>
    </source>
</evidence>
<dbReference type="InParanoid" id="A0A1X7U120"/>
<dbReference type="EnsemblMetazoa" id="Aqu2.1.21306_001">
    <property type="protein sequence ID" value="Aqu2.1.21306_001"/>
    <property type="gene ID" value="Aqu2.1.21306"/>
</dbReference>
<dbReference type="eggNOG" id="KOG3105">
    <property type="taxonomic scope" value="Eukaryota"/>
</dbReference>
<dbReference type="InterPro" id="IPR004875">
    <property type="entry name" value="DDE_SF_endonuclease_dom"/>
</dbReference>
<accession>A0A1X7U120</accession>
<dbReference type="OrthoDB" id="6097312at2759"/>
<proteinExistence type="predicted"/>
<evidence type="ECO:0000259" key="1">
    <source>
        <dbReference type="Pfam" id="PF03184"/>
    </source>
</evidence>